<proteinExistence type="predicted"/>
<feature type="region of interest" description="Disordered" evidence="3">
    <location>
        <begin position="127"/>
        <end position="184"/>
    </location>
</feature>
<feature type="region of interest" description="Disordered" evidence="3">
    <location>
        <begin position="416"/>
        <end position="436"/>
    </location>
</feature>
<evidence type="ECO:0000256" key="1">
    <source>
        <dbReference type="PROSITE-ProRule" id="PRU00047"/>
    </source>
</evidence>
<dbReference type="Gene3D" id="4.10.60.10">
    <property type="entry name" value="Zinc finger, CCHC-type"/>
    <property type="match status" value="1"/>
</dbReference>
<name>A0AAP0GD69_9ASPA</name>
<dbReference type="InterPro" id="IPR036875">
    <property type="entry name" value="Znf_CCHC_sf"/>
</dbReference>
<keyword evidence="1" id="KW-0479">Metal-binding</keyword>
<dbReference type="InterPro" id="IPR001878">
    <property type="entry name" value="Znf_CCHC"/>
</dbReference>
<dbReference type="GO" id="GO:0008270">
    <property type="term" value="F:zinc ion binding"/>
    <property type="evidence" value="ECO:0007669"/>
    <property type="project" value="UniProtKB-KW"/>
</dbReference>
<protein>
    <recommendedName>
        <fullName evidence="4">CCHC-type domain-containing protein</fullName>
    </recommendedName>
</protein>
<evidence type="ECO:0000256" key="3">
    <source>
        <dbReference type="SAM" id="MobiDB-lite"/>
    </source>
</evidence>
<dbReference type="EMBL" id="JBBWWQ010000003">
    <property type="protein sequence ID" value="KAK8952225.1"/>
    <property type="molecule type" value="Genomic_DNA"/>
</dbReference>
<comment type="caution">
    <text evidence="5">The sequence shown here is derived from an EMBL/GenBank/DDBJ whole genome shotgun (WGS) entry which is preliminary data.</text>
</comment>
<keyword evidence="1" id="KW-0863">Zinc-finger</keyword>
<evidence type="ECO:0000313" key="6">
    <source>
        <dbReference type="Proteomes" id="UP001418222"/>
    </source>
</evidence>
<feature type="coiled-coil region" evidence="2">
    <location>
        <begin position="242"/>
        <end position="300"/>
    </location>
</feature>
<reference evidence="5 6" key="1">
    <citation type="journal article" date="2022" name="Nat. Plants">
        <title>Genomes of leafy and leafless Platanthera orchids illuminate the evolution of mycoheterotrophy.</title>
        <authorList>
            <person name="Li M.H."/>
            <person name="Liu K.W."/>
            <person name="Li Z."/>
            <person name="Lu H.C."/>
            <person name="Ye Q.L."/>
            <person name="Zhang D."/>
            <person name="Wang J.Y."/>
            <person name="Li Y.F."/>
            <person name="Zhong Z.M."/>
            <person name="Liu X."/>
            <person name="Yu X."/>
            <person name="Liu D.K."/>
            <person name="Tu X.D."/>
            <person name="Liu B."/>
            <person name="Hao Y."/>
            <person name="Liao X.Y."/>
            <person name="Jiang Y.T."/>
            <person name="Sun W.H."/>
            <person name="Chen J."/>
            <person name="Chen Y.Q."/>
            <person name="Ai Y."/>
            <person name="Zhai J.W."/>
            <person name="Wu S.S."/>
            <person name="Zhou Z."/>
            <person name="Hsiao Y.Y."/>
            <person name="Wu W.L."/>
            <person name="Chen Y.Y."/>
            <person name="Lin Y.F."/>
            <person name="Hsu J.L."/>
            <person name="Li C.Y."/>
            <person name="Wang Z.W."/>
            <person name="Zhao X."/>
            <person name="Zhong W.Y."/>
            <person name="Ma X.K."/>
            <person name="Ma L."/>
            <person name="Huang J."/>
            <person name="Chen G.Z."/>
            <person name="Huang M.Z."/>
            <person name="Huang L."/>
            <person name="Peng D.H."/>
            <person name="Luo Y.B."/>
            <person name="Zou S.Q."/>
            <person name="Chen S.P."/>
            <person name="Lan S."/>
            <person name="Tsai W.C."/>
            <person name="Van de Peer Y."/>
            <person name="Liu Z.J."/>
        </authorList>
    </citation>
    <scope>NUCLEOTIDE SEQUENCE [LARGE SCALE GENOMIC DNA]</scope>
    <source>
        <strain evidence="5">Lor287</strain>
    </source>
</reference>
<dbReference type="AlphaFoldDB" id="A0AAP0GD69"/>
<dbReference type="PROSITE" id="PS50158">
    <property type="entry name" value="ZF_CCHC"/>
    <property type="match status" value="1"/>
</dbReference>
<keyword evidence="2" id="KW-0175">Coiled coil</keyword>
<evidence type="ECO:0000259" key="4">
    <source>
        <dbReference type="PROSITE" id="PS50158"/>
    </source>
</evidence>
<accession>A0AAP0GD69</accession>
<keyword evidence="6" id="KW-1185">Reference proteome</keyword>
<evidence type="ECO:0000256" key="2">
    <source>
        <dbReference type="SAM" id="Coils"/>
    </source>
</evidence>
<organism evidence="5 6">
    <name type="scientific">Platanthera zijinensis</name>
    <dbReference type="NCBI Taxonomy" id="2320716"/>
    <lineage>
        <taxon>Eukaryota</taxon>
        <taxon>Viridiplantae</taxon>
        <taxon>Streptophyta</taxon>
        <taxon>Embryophyta</taxon>
        <taxon>Tracheophyta</taxon>
        <taxon>Spermatophyta</taxon>
        <taxon>Magnoliopsida</taxon>
        <taxon>Liliopsida</taxon>
        <taxon>Asparagales</taxon>
        <taxon>Orchidaceae</taxon>
        <taxon>Orchidoideae</taxon>
        <taxon>Orchideae</taxon>
        <taxon>Orchidinae</taxon>
        <taxon>Platanthera</taxon>
    </lineage>
</organism>
<keyword evidence="1" id="KW-0862">Zinc</keyword>
<feature type="compositionally biased region" description="Basic residues" evidence="3">
    <location>
        <begin position="144"/>
        <end position="159"/>
    </location>
</feature>
<feature type="compositionally biased region" description="Low complexity" evidence="3">
    <location>
        <begin position="379"/>
        <end position="392"/>
    </location>
</feature>
<gene>
    <name evidence="5" type="ORF">KSP39_PZI003156</name>
</gene>
<feature type="compositionally biased region" description="Basic residues" evidence="3">
    <location>
        <begin position="363"/>
        <end position="373"/>
    </location>
</feature>
<feature type="region of interest" description="Disordered" evidence="3">
    <location>
        <begin position="363"/>
        <end position="402"/>
    </location>
</feature>
<dbReference type="SUPFAM" id="SSF57756">
    <property type="entry name" value="Retrovirus zinc finger-like domains"/>
    <property type="match status" value="1"/>
</dbReference>
<dbReference type="Proteomes" id="UP001418222">
    <property type="component" value="Unassembled WGS sequence"/>
</dbReference>
<sequence>MCFPSTWDLRIWPIKEARSTNEISTEALLGKLKSFEQVLKSREAEAEAKTPTPTRKEQTLALKAADISEGSQSNEELIALFAKRFLKMGRKEFRKKSSKYEDKPRYDRTPSKEIICYGCRKPGHILPDCPEEKNKDKRKDKDQHRKHSKPSSYKNKKKERGFVAETWSDSDEESSSSSSSEDEEEKKAKEICLMAIDACSNHSAAENLDSDEEMPTEDEVLSSYDFTSAEFKLEFKSLCLDLISSEKEIKELRHRLAESEIISIENIKLKEDLANSSEEIKFLKNELAKSKRLEESLNGRSLKLLEITSMSNTRSGNNKLGLGASSSEPPIILKNQLSTPVNFISSSGIKNTEQVNQVNRALNKAKREKRKQKFKELQRASNAARRSQAQWSNEDRRSGYQSSNVDRRFQQEFQNSNQNFRNPNMNRNPRFIDPSSAWRIPPRRSYPLGYHPQPAYSFISSFSYVKNKGPKVTWVHNV</sequence>
<feature type="compositionally biased region" description="Low complexity" evidence="3">
    <location>
        <begin position="416"/>
        <end position="431"/>
    </location>
</feature>
<feature type="compositionally biased region" description="Basic and acidic residues" evidence="3">
    <location>
        <begin position="130"/>
        <end position="143"/>
    </location>
</feature>
<dbReference type="GO" id="GO:0003676">
    <property type="term" value="F:nucleic acid binding"/>
    <property type="evidence" value="ECO:0007669"/>
    <property type="project" value="InterPro"/>
</dbReference>
<feature type="domain" description="CCHC-type" evidence="4">
    <location>
        <begin position="116"/>
        <end position="131"/>
    </location>
</feature>
<feature type="compositionally biased region" description="Acidic residues" evidence="3">
    <location>
        <begin position="168"/>
        <end position="184"/>
    </location>
</feature>
<dbReference type="SMART" id="SM00343">
    <property type="entry name" value="ZnF_C2HC"/>
    <property type="match status" value="1"/>
</dbReference>
<evidence type="ECO:0000313" key="5">
    <source>
        <dbReference type="EMBL" id="KAK8952225.1"/>
    </source>
</evidence>